<gene>
    <name evidence="2" type="ORF">BB559_005638</name>
</gene>
<organism evidence="2 3">
    <name type="scientific">Furculomyces boomerangus</name>
    <dbReference type="NCBI Taxonomy" id="61424"/>
    <lineage>
        <taxon>Eukaryota</taxon>
        <taxon>Fungi</taxon>
        <taxon>Fungi incertae sedis</taxon>
        <taxon>Zoopagomycota</taxon>
        <taxon>Kickxellomycotina</taxon>
        <taxon>Harpellomycetes</taxon>
        <taxon>Harpellales</taxon>
        <taxon>Harpellaceae</taxon>
        <taxon>Furculomyces</taxon>
    </lineage>
</organism>
<comment type="caution">
    <text evidence="2">The sequence shown here is derived from an EMBL/GenBank/DDBJ whole genome shotgun (WGS) entry which is preliminary data.</text>
</comment>
<name>A0A2T9Y7I9_9FUNG</name>
<dbReference type="EMBL" id="MBFT01000642">
    <property type="protein sequence ID" value="PVU88275.1"/>
    <property type="molecule type" value="Genomic_DNA"/>
</dbReference>
<dbReference type="AlphaFoldDB" id="A0A2T9Y7I9"/>
<proteinExistence type="predicted"/>
<feature type="signal peptide" evidence="1">
    <location>
        <begin position="1"/>
        <end position="17"/>
    </location>
</feature>
<reference evidence="2 3" key="1">
    <citation type="journal article" date="2018" name="MBio">
        <title>Comparative Genomics Reveals the Core Gene Toolbox for the Fungus-Insect Symbiosis.</title>
        <authorList>
            <person name="Wang Y."/>
            <person name="Stata M."/>
            <person name="Wang W."/>
            <person name="Stajich J.E."/>
            <person name="White M.M."/>
            <person name="Moncalvo J.M."/>
        </authorList>
    </citation>
    <scope>NUCLEOTIDE SEQUENCE [LARGE SCALE GENOMIC DNA]</scope>
    <source>
        <strain evidence="2 3">AUS-77-4</strain>
    </source>
</reference>
<keyword evidence="3" id="KW-1185">Reference proteome</keyword>
<evidence type="ECO:0000256" key="1">
    <source>
        <dbReference type="SAM" id="SignalP"/>
    </source>
</evidence>
<keyword evidence="1" id="KW-0732">Signal</keyword>
<dbReference type="Proteomes" id="UP000245699">
    <property type="component" value="Unassembled WGS sequence"/>
</dbReference>
<sequence>MKSLTFLVAFDLSAVLAQNQPKGNFTVYEKSYYEGKHRGYEIVPSKCLQVPPFASAIFSGNSTDFFIMCSDNTCSKNCVLRSMRDSSSPGDNLKDYGTLMGSVIFVKQI</sequence>
<evidence type="ECO:0000313" key="2">
    <source>
        <dbReference type="EMBL" id="PVU88275.1"/>
    </source>
</evidence>
<evidence type="ECO:0000313" key="3">
    <source>
        <dbReference type="Proteomes" id="UP000245699"/>
    </source>
</evidence>
<feature type="chain" id="PRO_5015675935" evidence="1">
    <location>
        <begin position="18"/>
        <end position="109"/>
    </location>
</feature>
<accession>A0A2T9Y7I9</accession>
<protein>
    <submittedName>
        <fullName evidence="2">Uncharacterized protein</fullName>
    </submittedName>
</protein>